<dbReference type="Gene3D" id="2.40.50.100">
    <property type="match status" value="1"/>
</dbReference>
<dbReference type="PROSITE" id="PS51257">
    <property type="entry name" value="PROKAR_LIPOPROTEIN"/>
    <property type="match status" value="1"/>
</dbReference>
<feature type="domain" description="Multidrug resistance protein MdtA-like C-terminal permuted SH3" evidence="9">
    <location>
        <begin position="292"/>
        <end position="352"/>
    </location>
</feature>
<comment type="subcellular location">
    <subcellularLocation>
        <location evidence="1">Cell envelope</location>
    </subcellularLocation>
</comment>
<evidence type="ECO:0000313" key="10">
    <source>
        <dbReference type="EMBL" id="ALH80787.1"/>
    </source>
</evidence>
<gene>
    <name evidence="10" type="ORF">AN936_10510</name>
</gene>
<keyword evidence="5" id="KW-0732">Signal</keyword>
<dbReference type="RefSeq" id="WP_054588094.1">
    <property type="nucleotide sequence ID" value="NZ_CP012700.1"/>
</dbReference>
<feature type="domain" description="CusB-like beta-barrel" evidence="8">
    <location>
        <begin position="227"/>
        <end position="287"/>
    </location>
</feature>
<evidence type="ECO:0000256" key="3">
    <source>
        <dbReference type="SAM" id="Coils"/>
    </source>
</evidence>
<dbReference type="InterPro" id="IPR058625">
    <property type="entry name" value="MdtA-like_BSH"/>
</dbReference>
<feature type="compositionally biased region" description="Low complexity" evidence="4">
    <location>
        <begin position="375"/>
        <end position="387"/>
    </location>
</feature>
<name>A0A0N7GSI2_SPHMC</name>
<feature type="domain" description="Multidrug resistance protein MdtA-like barrel-sandwich hybrid" evidence="7">
    <location>
        <begin position="59"/>
        <end position="195"/>
    </location>
</feature>
<dbReference type="Gene3D" id="1.10.287.470">
    <property type="entry name" value="Helix hairpin bin"/>
    <property type="match status" value="1"/>
</dbReference>
<evidence type="ECO:0000256" key="4">
    <source>
        <dbReference type="SAM" id="MobiDB-lite"/>
    </source>
</evidence>
<feature type="region of interest" description="Disordered" evidence="4">
    <location>
        <begin position="371"/>
        <end position="395"/>
    </location>
</feature>
<evidence type="ECO:0000256" key="1">
    <source>
        <dbReference type="ARBA" id="ARBA00004196"/>
    </source>
</evidence>
<dbReference type="Proteomes" id="UP000058074">
    <property type="component" value="Chromosome"/>
</dbReference>
<dbReference type="Pfam" id="PF25917">
    <property type="entry name" value="BSH_RND"/>
    <property type="match status" value="1"/>
</dbReference>
<dbReference type="KEGG" id="smag:AN936_10510"/>
<feature type="chain" id="PRO_5006012206" evidence="5">
    <location>
        <begin position="19"/>
        <end position="395"/>
    </location>
</feature>
<dbReference type="Gene3D" id="2.40.30.170">
    <property type="match status" value="1"/>
</dbReference>
<dbReference type="PATRIC" id="fig|33050.5.peg.2171"/>
<sequence length="395" mass="41873">MRSPFLAPVIFLSLLLTACSGGGDQQGGPPALPVTVAAPLVREVTEWDDYVGRFEAVSSVEVRPRASGYLQRAHFTDGQYVRAGQLLFTIDARPSQATLDQARAQLARAQATLANARTELARSETLAASQAASKEEVEQRRAAVRTGEADVAANRAAIRGAELNVGFTRVTAPISGRVSQRLVDPGNSVTADQTILTTIVSTNPLHFTFQGSEASLLEYERRGDTIDGSPVRIRLQGEDDYRLNGRIDFVDNALSNGSGTIAVRAVVQNPDGKLRPGLFGQLQLAASAPRSAILLPDTAIVTDAARRLVYVVGPKDVVQARPVELGPVVDGLRVIRSGVTAKDRVIVNGIQRAMPGKPVKTQQGRIAPDGKVLMPKGAAPAGQAKKAPANKEAGK</sequence>
<dbReference type="InterPro" id="IPR058624">
    <property type="entry name" value="MdtA-like_HH"/>
</dbReference>
<dbReference type="InterPro" id="IPR058792">
    <property type="entry name" value="Beta-barrel_RND_2"/>
</dbReference>
<dbReference type="GO" id="GO:0022857">
    <property type="term" value="F:transmembrane transporter activity"/>
    <property type="evidence" value="ECO:0007669"/>
    <property type="project" value="InterPro"/>
</dbReference>
<evidence type="ECO:0000259" key="7">
    <source>
        <dbReference type="Pfam" id="PF25917"/>
    </source>
</evidence>
<dbReference type="Pfam" id="PF25967">
    <property type="entry name" value="RND-MFP_C"/>
    <property type="match status" value="1"/>
</dbReference>
<dbReference type="GO" id="GO:0030313">
    <property type="term" value="C:cell envelope"/>
    <property type="evidence" value="ECO:0007669"/>
    <property type="project" value="UniProtKB-SubCell"/>
</dbReference>
<comment type="similarity">
    <text evidence="2">Belongs to the membrane fusion protein (MFP) (TC 8.A.1) family.</text>
</comment>
<dbReference type="Pfam" id="PF25876">
    <property type="entry name" value="HH_MFP_RND"/>
    <property type="match status" value="1"/>
</dbReference>
<dbReference type="GO" id="GO:0005886">
    <property type="term" value="C:plasma membrane"/>
    <property type="evidence" value="ECO:0007669"/>
    <property type="project" value="TreeGrafter"/>
</dbReference>
<evidence type="ECO:0000259" key="8">
    <source>
        <dbReference type="Pfam" id="PF25954"/>
    </source>
</evidence>
<feature type="domain" description="Multidrug resistance protein MdtA-like alpha-helical hairpin" evidence="6">
    <location>
        <begin position="98"/>
        <end position="168"/>
    </location>
</feature>
<dbReference type="Pfam" id="PF25954">
    <property type="entry name" value="Beta-barrel_RND_2"/>
    <property type="match status" value="1"/>
</dbReference>
<dbReference type="PANTHER" id="PTHR30158">
    <property type="entry name" value="ACRA/E-RELATED COMPONENT OF DRUG EFFLUX TRANSPORTER"/>
    <property type="match status" value="1"/>
</dbReference>
<dbReference type="InterPro" id="IPR006143">
    <property type="entry name" value="RND_pump_MFP"/>
</dbReference>
<evidence type="ECO:0000256" key="2">
    <source>
        <dbReference type="ARBA" id="ARBA00009477"/>
    </source>
</evidence>
<reference evidence="10 11" key="1">
    <citation type="journal article" date="2015" name="Genome Announc.">
        <title>Complete Genome Sequence of Polypropylene Glycol- and Polyethylene Glycol-Degrading Sphingopyxis macrogoltabida Strain EY-1.</title>
        <authorList>
            <person name="Ohtsubo Y."/>
            <person name="Nagata Y."/>
            <person name="Numata M."/>
            <person name="Tsuchikane K."/>
            <person name="Hosoyama A."/>
            <person name="Yamazoe A."/>
            <person name="Tsuda M."/>
            <person name="Fujita N."/>
            <person name="Kawai F."/>
        </authorList>
    </citation>
    <scope>NUCLEOTIDE SEQUENCE [LARGE SCALE GENOMIC DNA]</scope>
    <source>
        <strain evidence="10 11">EY-1</strain>
    </source>
</reference>
<evidence type="ECO:0000313" key="11">
    <source>
        <dbReference type="Proteomes" id="UP000058074"/>
    </source>
</evidence>
<dbReference type="SUPFAM" id="SSF111369">
    <property type="entry name" value="HlyD-like secretion proteins"/>
    <property type="match status" value="1"/>
</dbReference>
<keyword evidence="3" id="KW-0175">Coiled coil</keyword>
<dbReference type="Gene3D" id="2.40.420.20">
    <property type="match status" value="1"/>
</dbReference>
<evidence type="ECO:0000259" key="6">
    <source>
        <dbReference type="Pfam" id="PF25876"/>
    </source>
</evidence>
<proteinExistence type="inferred from homology"/>
<feature type="signal peptide" evidence="5">
    <location>
        <begin position="1"/>
        <end position="18"/>
    </location>
</feature>
<evidence type="ECO:0000259" key="9">
    <source>
        <dbReference type="Pfam" id="PF25967"/>
    </source>
</evidence>
<evidence type="ECO:0000256" key="5">
    <source>
        <dbReference type="SAM" id="SignalP"/>
    </source>
</evidence>
<feature type="coiled-coil region" evidence="3">
    <location>
        <begin position="99"/>
        <end position="126"/>
    </location>
</feature>
<dbReference type="AlphaFoldDB" id="A0A0N7GSI2"/>
<dbReference type="EMBL" id="CP012700">
    <property type="protein sequence ID" value="ALH80787.1"/>
    <property type="molecule type" value="Genomic_DNA"/>
</dbReference>
<dbReference type="InterPro" id="IPR058627">
    <property type="entry name" value="MdtA-like_C"/>
</dbReference>
<organism evidence="10 11">
    <name type="scientific">Sphingopyxis macrogoltabida</name>
    <name type="common">Sphingomonas macrogoltabidus</name>
    <dbReference type="NCBI Taxonomy" id="33050"/>
    <lineage>
        <taxon>Bacteria</taxon>
        <taxon>Pseudomonadati</taxon>
        <taxon>Pseudomonadota</taxon>
        <taxon>Alphaproteobacteria</taxon>
        <taxon>Sphingomonadales</taxon>
        <taxon>Sphingomonadaceae</taxon>
        <taxon>Sphingopyxis</taxon>
    </lineage>
</organism>
<dbReference type="PANTHER" id="PTHR30158:SF10">
    <property type="entry name" value="CATION EFFLUX PUMP"/>
    <property type="match status" value="1"/>
</dbReference>
<accession>A0A0N7GSI2</accession>
<dbReference type="GO" id="GO:0046677">
    <property type="term" value="P:response to antibiotic"/>
    <property type="evidence" value="ECO:0007669"/>
    <property type="project" value="TreeGrafter"/>
</dbReference>
<dbReference type="NCBIfam" id="TIGR01730">
    <property type="entry name" value="RND_mfp"/>
    <property type="match status" value="1"/>
</dbReference>
<protein>
    <submittedName>
        <fullName evidence="10">Hemolysin secretion protein D</fullName>
    </submittedName>
</protein>